<organism evidence="3">
    <name type="scientific">Amphora coffeiformis</name>
    <dbReference type="NCBI Taxonomy" id="265554"/>
    <lineage>
        <taxon>Eukaryota</taxon>
        <taxon>Sar</taxon>
        <taxon>Stramenopiles</taxon>
        <taxon>Ochrophyta</taxon>
        <taxon>Bacillariophyta</taxon>
        <taxon>Bacillariophyceae</taxon>
        <taxon>Bacillariophycidae</taxon>
        <taxon>Thalassiophysales</taxon>
        <taxon>Catenulaceae</taxon>
        <taxon>Amphora</taxon>
    </lineage>
</organism>
<feature type="domain" description="Stc1" evidence="2">
    <location>
        <begin position="636"/>
        <end position="679"/>
    </location>
</feature>
<dbReference type="AlphaFoldDB" id="A0A7S3LHX2"/>
<protein>
    <recommendedName>
        <fullName evidence="2">Stc1 domain-containing protein</fullName>
    </recommendedName>
</protein>
<proteinExistence type="predicted"/>
<reference evidence="3" key="1">
    <citation type="submission" date="2021-01" db="EMBL/GenBank/DDBJ databases">
        <authorList>
            <person name="Corre E."/>
            <person name="Pelletier E."/>
            <person name="Niang G."/>
            <person name="Scheremetjew M."/>
            <person name="Finn R."/>
            <person name="Kale V."/>
            <person name="Holt S."/>
            <person name="Cochrane G."/>
            <person name="Meng A."/>
            <person name="Brown T."/>
            <person name="Cohen L."/>
        </authorList>
    </citation>
    <scope>NUCLEOTIDE SEQUENCE</scope>
    <source>
        <strain evidence="3">CCMP127</strain>
    </source>
</reference>
<feature type="compositionally biased region" description="Low complexity" evidence="1">
    <location>
        <begin position="276"/>
        <end position="289"/>
    </location>
</feature>
<dbReference type="InterPro" id="IPR024630">
    <property type="entry name" value="Stc1"/>
</dbReference>
<dbReference type="Pfam" id="PF12898">
    <property type="entry name" value="Stc1"/>
    <property type="match status" value="1"/>
</dbReference>
<evidence type="ECO:0000313" key="3">
    <source>
        <dbReference type="EMBL" id="CAE0422091.1"/>
    </source>
</evidence>
<feature type="compositionally biased region" description="Polar residues" evidence="1">
    <location>
        <begin position="552"/>
        <end position="576"/>
    </location>
</feature>
<feature type="compositionally biased region" description="Basic and acidic residues" evidence="1">
    <location>
        <begin position="470"/>
        <end position="490"/>
    </location>
</feature>
<accession>A0A7S3LHX2</accession>
<feature type="compositionally biased region" description="Polar residues" evidence="1">
    <location>
        <begin position="443"/>
        <end position="456"/>
    </location>
</feature>
<dbReference type="EMBL" id="HBIM01025161">
    <property type="protein sequence ID" value="CAE0422091.1"/>
    <property type="molecule type" value="Transcribed_RNA"/>
</dbReference>
<feature type="region of interest" description="Disordered" evidence="1">
    <location>
        <begin position="431"/>
        <end position="491"/>
    </location>
</feature>
<evidence type="ECO:0000256" key="1">
    <source>
        <dbReference type="SAM" id="MobiDB-lite"/>
    </source>
</evidence>
<name>A0A7S3LHX2_9STRA</name>
<feature type="region of interest" description="Disordered" evidence="1">
    <location>
        <begin position="552"/>
        <end position="586"/>
    </location>
</feature>
<evidence type="ECO:0000259" key="2">
    <source>
        <dbReference type="Pfam" id="PF12898"/>
    </source>
</evidence>
<gene>
    <name evidence="3" type="ORF">ACOF00016_LOCUS18686</name>
</gene>
<feature type="region of interest" description="Disordered" evidence="1">
    <location>
        <begin position="268"/>
        <end position="289"/>
    </location>
</feature>
<sequence>MSPTASKETGLRLSKSLDQLLEVLPSQAEQKLVEGVSRCFGRGHPLPEETSTSATAVLINDFAQQLRKDPSRRHFVVDRDSLVTDDAGWLVAARCAMPSTPLQWAITTVRSLERSVYDNCYEAEWKIQHATGPRGSAVVTKRGAGDSNACHQAFFSDMPSFVAATGKQLGSLYPSQLIVRVLRTAPRSSLNDRLTRILQQPNVRENVFTLWIRHHEAIADLPGLGKYRYNAHVRNTHSVLELLTDIVEEQEDANLPSSPLAHDFVQASQAPPQRYRPQATPTSAPPQARAFSFDNKTKMTDKDVTKDSAILVTMDAAEGPAKSESTFDSTDGVGTNIPKMFHAPAGTCEVEEFVATAKEETKSSVPDAAALESPVVLVESKDVDLPTDSSIQAAQESTKINETPEDSVSGKVDAVFLNEVDAVEQTQVKASPAVTSVDGEEVNTMTTTSEGSNSDLANVEGTEPDSPAAAEEKSFETRMEETTDKTEEAQSNKALSLLGSIECPTVFTLEPMGLATVVSASTDVYPLDTQYDDLEIAPTWSFDEEDATLEKTSNVQGDANPTSPTESKSATPTNPQRKIVEPDAIGTDNQEEVVTAPNAVKLNSKSEIEVDDTEKEEVSVQVAAESETVDPEATQSSVASSKRQTKKVRCVGCGTKKDKTEFSNSQLKKKKNNRCLQCVRSNCLGPSNNN</sequence>